<dbReference type="InterPro" id="IPR002227">
    <property type="entry name" value="Tyrosinase_Cu-bd"/>
</dbReference>
<evidence type="ECO:0000256" key="2">
    <source>
        <dbReference type="ARBA" id="ARBA00009928"/>
    </source>
</evidence>
<comment type="catalytic activity">
    <reaction evidence="10">
        <text>L-tyrosine + O2 = L-dopaquinone + H2O</text>
        <dbReference type="Rhea" id="RHEA:18117"/>
        <dbReference type="ChEBI" id="CHEBI:15377"/>
        <dbReference type="ChEBI" id="CHEBI:15379"/>
        <dbReference type="ChEBI" id="CHEBI:57924"/>
        <dbReference type="ChEBI" id="CHEBI:58315"/>
        <dbReference type="EC" id="1.14.18.1"/>
    </reaction>
</comment>
<evidence type="ECO:0000313" key="15">
    <source>
        <dbReference type="Proteomes" id="UP001163846"/>
    </source>
</evidence>
<sequence>MSHYLVVGATGGSTSGAAAPNRLEIHDFVQQEEQFSLYIQALQFIYSGKSQSEIDSFFQIGGIHGLPYIPWDGAGSKPVDTEAWEGYCTHGSVLFPTFHRPYVLLVEQAIQAAAVNIAATYTFEKARYQDAAMNLRQPYWDWARNPIPPPEVISLNEVTIVDPRGQKISVPNPLRRYTFHPIDPSFPEPYQSWSTTLRHPTSKHANAKENISELEATLKSAGSQLRTKTYNLLTRVHTWPAFSNHTPDDGGSSSNSLEGIHDGVHVDVGGAGHMSDPSVAGFDPIFFMHHAQVDRLLSLWSALNPDVWITDGPSGDGTWTIPPDTVVGKDTNLTPFWNTQSSYWISANVTDTSKMGYTYPEFNNLDMGNKDAVRADIATQINRLYGGPIVNLAPTAQQVSSKITTTENVAAGTDATANVAQSKNMKSESTGPVTIEVNDDSPQVKLSSGDHSEKKELWEWTARVQVKKYEIGGSFKILFFLGNVPSNTHEWATSSQFVGAFHGFVNSSSERCANCRRQQDIVLEGFVHLNDGIAKLSNLNSFNPDVVEPYLKENLHWRVQKVSGEAVDLEEVHSLEVVVIATRLTLPPGEIFPVPAETHHHHRITHGRPGGSRHSLQAGQ</sequence>
<dbReference type="EC" id="1.14.18.1" evidence="3"/>
<reference evidence="14" key="1">
    <citation type="submission" date="2022-08" db="EMBL/GenBank/DDBJ databases">
        <authorList>
            <consortium name="DOE Joint Genome Institute"/>
            <person name="Min B."/>
            <person name="Riley R."/>
            <person name="Sierra-Patev S."/>
            <person name="Naranjo-Ortiz M."/>
            <person name="Looney B."/>
            <person name="Konkel Z."/>
            <person name="Slot J.C."/>
            <person name="Sakamoto Y."/>
            <person name="Steenwyk J.L."/>
            <person name="Rokas A."/>
            <person name="Carro J."/>
            <person name="Camarero S."/>
            <person name="Ferreira P."/>
            <person name="Molpeceres G."/>
            <person name="Ruiz-Duenas F.J."/>
            <person name="Serrano A."/>
            <person name="Henrissat B."/>
            <person name="Drula E."/>
            <person name="Hughes K.W."/>
            <person name="Mata J.L."/>
            <person name="Ishikawa N.K."/>
            <person name="Vargas-Isla R."/>
            <person name="Ushijima S."/>
            <person name="Smith C.A."/>
            <person name="Ahrendt S."/>
            <person name="Andreopoulos W."/>
            <person name="He G."/>
            <person name="Labutti K."/>
            <person name="Lipzen A."/>
            <person name="Ng V."/>
            <person name="Sandor L."/>
            <person name="Barry K."/>
            <person name="Martinez A.T."/>
            <person name="Xiao Y."/>
            <person name="Gibbons J.G."/>
            <person name="Terashima K."/>
            <person name="Hibbett D.S."/>
            <person name="Grigoriev I.V."/>
        </authorList>
    </citation>
    <scope>NUCLEOTIDE SEQUENCE</scope>
    <source>
        <strain evidence="14">TFB9207</strain>
    </source>
</reference>
<dbReference type="InterPro" id="IPR050316">
    <property type="entry name" value="Tyrosinase/Hemocyanin"/>
</dbReference>
<evidence type="ECO:0000256" key="10">
    <source>
        <dbReference type="ARBA" id="ARBA00048881"/>
    </source>
</evidence>
<dbReference type="Pfam" id="PF18132">
    <property type="entry name" value="Tyrosinase_C"/>
    <property type="match status" value="1"/>
</dbReference>
<comment type="similarity">
    <text evidence="2">Belongs to the tyrosinase family.</text>
</comment>
<dbReference type="Gene3D" id="2.60.310.20">
    <property type="match status" value="1"/>
</dbReference>
<evidence type="ECO:0000256" key="1">
    <source>
        <dbReference type="ARBA" id="ARBA00001973"/>
    </source>
</evidence>
<evidence type="ECO:0000259" key="12">
    <source>
        <dbReference type="PROSITE" id="PS00497"/>
    </source>
</evidence>
<comment type="caution">
    <text evidence="14">The sequence shown here is derived from an EMBL/GenBank/DDBJ whole genome shotgun (WGS) entry which is preliminary data.</text>
</comment>
<dbReference type="AlphaFoldDB" id="A0AA38PLT2"/>
<comment type="cofactor">
    <cofactor evidence="1">
        <name>Cu(2+)</name>
        <dbReference type="ChEBI" id="CHEBI:29036"/>
    </cofactor>
</comment>
<keyword evidence="5" id="KW-0560">Oxidoreductase</keyword>
<dbReference type="PROSITE" id="PS00498">
    <property type="entry name" value="TYROSINASE_2"/>
    <property type="match status" value="1"/>
</dbReference>
<gene>
    <name evidence="14" type="ORF">F5878DRAFT_550787</name>
</gene>
<evidence type="ECO:0000256" key="4">
    <source>
        <dbReference type="ARBA" id="ARBA00022723"/>
    </source>
</evidence>
<dbReference type="Gene3D" id="1.10.1280.10">
    <property type="entry name" value="Di-copper center containing domain from catechol oxidase"/>
    <property type="match status" value="1"/>
</dbReference>
<evidence type="ECO:0000256" key="3">
    <source>
        <dbReference type="ARBA" id="ARBA00011906"/>
    </source>
</evidence>
<feature type="domain" description="Tyrosinase copper-binding" evidence="13">
    <location>
        <begin position="283"/>
        <end position="294"/>
    </location>
</feature>
<feature type="domain" description="Tyrosinase copper-binding" evidence="12">
    <location>
        <begin position="90"/>
        <end position="107"/>
    </location>
</feature>
<evidence type="ECO:0000256" key="5">
    <source>
        <dbReference type="ARBA" id="ARBA00023002"/>
    </source>
</evidence>
<organism evidence="14 15">
    <name type="scientific">Lentinula raphanica</name>
    <dbReference type="NCBI Taxonomy" id="153919"/>
    <lineage>
        <taxon>Eukaryota</taxon>
        <taxon>Fungi</taxon>
        <taxon>Dikarya</taxon>
        <taxon>Basidiomycota</taxon>
        <taxon>Agaricomycotina</taxon>
        <taxon>Agaricomycetes</taxon>
        <taxon>Agaricomycetidae</taxon>
        <taxon>Agaricales</taxon>
        <taxon>Marasmiineae</taxon>
        <taxon>Omphalotaceae</taxon>
        <taxon>Lentinula</taxon>
    </lineage>
</organism>
<proteinExistence type="inferred from homology"/>
<keyword evidence="6" id="KW-0186">Copper</keyword>
<dbReference type="SUPFAM" id="SSF48056">
    <property type="entry name" value="Di-copper centre-containing domain"/>
    <property type="match status" value="1"/>
</dbReference>
<dbReference type="PRINTS" id="PR00092">
    <property type="entry name" value="TYROSINASE"/>
</dbReference>
<protein>
    <recommendedName>
        <fullName evidence="3">tyrosinase</fullName>
        <ecNumber evidence="3">1.14.18.1</ecNumber>
    </recommendedName>
</protein>
<evidence type="ECO:0000256" key="8">
    <source>
        <dbReference type="ARBA" id="ARBA00023101"/>
    </source>
</evidence>
<dbReference type="GO" id="GO:0042438">
    <property type="term" value="P:melanin biosynthetic process"/>
    <property type="evidence" value="ECO:0007669"/>
    <property type="project" value="UniProtKB-KW"/>
</dbReference>
<dbReference type="InterPro" id="IPR041640">
    <property type="entry name" value="Tyrosinase_C"/>
</dbReference>
<dbReference type="PIRSF" id="PIRSF000340">
    <property type="entry name" value="MPO_fungal"/>
    <property type="match status" value="1"/>
</dbReference>
<keyword evidence="7" id="KW-0503">Monooxygenase</keyword>
<dbReference type="PROSITE" id="PS00497">
    <property type="entry name" value="TYROSINASE_1"/>
    <property type="match status" value="1"/>
</dbReference>
<dbReference type="PANTHER" id="PTHR11474">
    <property type="entry name" value="TYROSINASE FAMILY MEMBER"/>
    <property type="match status" value="1"/>
</dbReference>
<dbReference type="EMBL" id="MU805939">
    <property type="protein sequence ID" value="KAJ3845239.1"/>
    <property type="molecule type" value="Genomic_DNA"/>
</dbReference>
<dbReference type="InterPro" id="IPR016216">
    <property type="entry name" value="Monophenol_mOase_fun"/>
</dbReference>
<feature type="region of interest" description="Disordered" evidence="11">
    <location>
        <begin position="598"/>
        <end position="620"/>
    </location>
</feature>
<dbReference type="GO" id="GO:0004503">
    <property type="term" value="F:tyrosinase activity"/>
    <property type="evidence" value="ECO:0007669"/>
    <property type="project" value="UniProtKB-EC"/>
</dbReference>
<dbReference type="Proteomes" id="UP001163846">
    <property type="component" value="Unassembled WGS sequence"/>
</dbReference>
<dbReference type="Pfam" id="PF00264">
    <property type="entry name" value="Tyrosinase"/>
    <property type="match status" value="1"/>
</dbReference>
<evidence type="ECO:0000256" key="11">
    <source>
        <dbReference type="SAM" id="MobiDB-lite"/>
    </source>
</evidence>
<keyword evidence="15" id="KW-1185">Reference proteome</keyword>
<comment type="catalytic activity">
    <reaction evidence="9">
        <text>2 L-dopa + O2 = 2 L-dopaquinone + 2 H2O</text>
        <dbReference type="Rhea" id="RHEA:34287"/>
        <dbReference type="ChEBI" id="CHEBI:15377"/>
        <dbReference type="ChEBI" id="CHEBI:15379"/>
        <dbReference type="ChEBI" id="CHEBI:57504"/>
        <dbReference type="ChEBI" id="CHEBI:57924"/>
        <dbReference type="EC" id="1.14.18.1"/>
    </reaction>
</comment>
<dbReference type="PANTHER" id="PTHR11474:SF76">
    <property type="entry name" value="SHKT DOMAIN-CONTAINING PROTEIN"/>
    <property type="match status" value="1"/>
</dbReference>
<keyword evidence="4" id="KW-0479">Metal-binding</keyword>
<dbReference type="GO" id="GO:0046872">
    <property type="term" value="F:metal ion binding"/>
    <property type="evidence" value="ECO:0007669"/>
    <property type="project" value="UniProtKB-KW"/>
</dbReference>
<accession>A0AA38PLT2</accession>
<dbReference type="InterPro" id="IPR008922">
    <property type="entry name" value="Di-copper_centre_dom_sf"/>
</dbReference>
<evidence type="ECO:0000256" key="6">
    <source>
        <dbReference type="ARBA" id="ARBA00023008"/>
    </source>
</evidence>
<name>A0AA38PLT2_9AGAR</name>
<keyword evidence="8" id="KW-0470">Melanin biosynthesis</keyword>
<evidence type="ECO:0000256" key="7">
    <source>
        <dbReference type="ARBA" id="ARBA00023033"/>
    </source>
</evidence>
<evidence type="ECO:0000313" key="14">
    <source>
        <dbReference type="EMBL" id="KAJ3845239.1"/>
    </source>
</evidence>
<evidence type="ECO:0000259" key="13">
    <source>
        <dbReference type="PROSITE" id="PS00498"/>
    </source>
</evidence>
<evidence type="ECO:0000256" key="9">
    <source>
        <dbReference type="ARBA" id="ARBA00048233"/>
    </source>
</evidence>